<reference evidence="2 3" key="1">
    <citation type="submission" date="2017-07" db="EMBL/GenBank/DDBJ databases">
        <title>Isolation and whole genome analysis of endospore-forming bacteria from heroin.</title>
        <authorList>
            <person name="Kalinowski J."/>
            <person name="Ahrens B."/>
            <person name="Al-Dilaimi A."/>
            <person name="Winkler A."/>
            <person name="Wibberg D."/>
            <person name="Schleenbecker U."/>
            <person name="Ruckert C."/>
            <person name="Wolfel R."/>
            <person name="Grass G."/>
        </authorList>
    </citation>
    <scope>NUCLEOTIDE SEQUENCE [LARGE SCALE GENOMIC DNA]</scope>
    <source>
        <strain evidence="2 3">7523-2</strain>
    </source>
</reference>
<dbReference type="Proteomes" id="UP000216133">
    <property type="component" value="Unassembled WGS sequence"/>
</dbReference>
<dbReference type="GO" id="GO:0016597">
    <property type="term" value="F:amino acid binding"/>
    <property type="evidence" value="ECO:0007669"/>
    <property type="project" value="InterPro"/>
</dbReference>
<dbReference type="AlphaFoldDB" id="A0A268QYM7"/>
<name>A0A268QYM7_SHOCL</name>
<protein>
    <submittedName>
        <fullName evidence="2">Aspartate carbamoyltransferase</fullName>
    </submittedName>
</protein>
<sequence>VVFSGPKEWFNEEMLENGMYEDVDTAIETSDVVMLLRIQHERHESKADQSAEEYHLAYGLTEDRERTMKPNSIIMHPA</sequence>
<feature type="non-terminal residue" evidence="2">
    <location>
        <position position="1"/>
    </location>
</feature>
<dbReference type="InterPro" id="IPR036901">
    <property type="entry name" value="Asp/Orn_carbamoylTrfase_sf"/>
</dbReference>
<gene>
    <name evidence="2" type="ORF">CHH61_24985</name>
</gene>
<dbReference type="EMBL" id="NPBS01000663">
    <property type="protein sequence ID" value="PAF12656.1"/>
    <property type="molecule type" value="Genomic_DNA"/>
</dbReference>
<comment type="caution">
    <text evidence="2">The sequence shown here is derived from an EMBL/GenBank/DDBJ whole genome shotgun (WGS) entry which is preliminary data.</text>
</comment>
<evidence type="ECO:0000256" key="1">
    <source>
        <dbReference type="ARBA" id="ARBA00022679"/>
    </source>
</evidence>
<accession>A0A268QYM7</accession>
<organism evidence="2 3">
    <name type="scientific">Shouchella clausii</name>
    <name type="common">Alkalihalobacillus clausii</name>
    <dbReference type="NCBI Taxonomy" id="79880"/>
    <lineage>
        <taxon>Bacteria</taxon>
        <taxon>Bacillati</taxon>
        <taxon>Bacillota</taxon>
        <taxon>Bacilli</taxon>
        <taxon>Bacillales</taxon>
        <taxon>Bacillaceae</taxon>
        <taxon>Shouchella</taxon>
    </lineage>
</organism>
<evidence type="ECO:0000313" key="2">
    <source>
        <dbReference type="EMBL" id="PAF12656.1"/>
    </source>
</evidence>
<dbReference type="Gene3D" id="3.40.50.1370">
    <property type="entry name" value="Aspartate/ornithine carbamoyltransferase"/>
    <property type="match status" value="1"/>
</dbReference>
<dbReference type="GO" id="GO:0016743">
    <property type="term" value="F:carboxyl- or carbamoyltransferase activity"/>
    <property type="evidence" value="ECO:0007669"/>
    <property type="project" value="InterPro"/>
</dbReference>
<proteinExistence type="predicted"/>
<feature type="non-terminal residue" evidence="2">
    <location>
        <position position="78"/>
    </location>
</feature>
<dbReference type="GO" id="GO:0006520">
    <property type="term" value="P:amino acid metabolic process"/>
    <property type="evidence" value="ECO:0007669"/>
    <property type="project" value="InterPro"/>
</dbReference>
<dbReference type="SUPFAM" id="SSF53671">
    <property type="entry name" value="Aspartate/ornithine carbamoyltransferase"/>
    <property type="match status" value="1"/>
</dbReference>
<keyword evidence="1 2" id="KW-0808">Transferase</keyword>
<evidence type="ECO:0000313" key="3">
    <source>
        <dbReference type="Proteomes" id="UP000216133"/>
    </source>
</evidence>